<feature type="transmembrane region" description="Helical" evidence="2">
    <location>
        <begin position="40"/>
        <end position="62"/>
    </location>
</feature>
<evidence type="ECO:0000256" key="2">
    <source>
        <dbReference type="SAM" id="Phobius"/>
    </source>
</evidence>
<keyword evidence="2" id="KW-0472">Membrane</keyword>
<dbReference type="Proteomes" id="UP000000763">
    <property type="component" value="Chromosome 2"/>
</dbReference>
<evidence type="ECO:0000313" key="4">
    <source>
        <dbReference type="EMBL" id="BAD21959.1"/>
    </source>
</evidence>
<evidence type="ECO:0000256" key="1">
    <source>
        <dbReference type="SAM" id="MobiDB-lite"/>
    </source>
</evidence>
<evidence type="ECO:0000313" key="5">
    <source>
        <dbReference type="Proteomes" id="UP000000763"/>
    </source>
</evidence>
<organism evidence="4 5">
    <name type="scientific">Oryza sativa subsp. japonica</name>
    <name type="common">Rice</name>
    <dbReference type="NCBI Taxonomy" id="39947"/>
    <lineage>
        <taxon>Eukaryota</taxon>
        <taxon>Viridiplantae</taxon>
        <taxon>Streptophyta</taxon>
        <taxon>Embryophyta</taxon>
        <taxon>Tracheophyta</taxon>
        <taxon>Spermatophyta</taxon>
        <taxon>Magnoliopsida</taxon>
        <taxon>Liliopsida</taxon>
        <taxon>Poales</taxon>
        <taxon>Poaceae</taxon>
        <taxon>BOP clade</taxon>
        <taxon>Oryzoideae</taxon>
        <taxon>Oryzeae</taxon>
        <taxon>Oryzinae</taxon>
        <taxon>Oryza</taxon>
        <taxon>Oryza sativa</taxon>
    </lineage>
</organism>
<keyword evidence="2" id="KW-1133">Transmembrane helix</keyword>
<reference evidence="3" key="1">
    <citation type="submission" date="2001-10" db="EMBL/GenBank/DDBJ databases">
        <title>Oryza sativa nipponbare(GA3) genomic DNA, chromosome 2, BAC clone:OJ1122_H01.</title>
        <authorList>
            <person name="Sasaki T."/>
            <person name="Matsumoto T."/>
            <person name="Yamamoto K."/>
        </authorList>
    </citation>
    <scope>NUCLEOTIDE SEQUENCE</scope>
</reference>
<feature type="region of interest" description="Disordered" evidence="1">
    <location>
        <begin position="1"/>
        <end position="24"/>
    </location>
</feature>
<protein>
    <submittedName>
        <fullName evidence="4">Uncharacterized protein</fullName>
    </submittedName>
</protein>
<dbReference type="EMBL" id="AP004302">
    <property type="protein sequence ID" value="BAD21797.1"/>
    <property type="molecule type" value="Genomic_DNA"/>
</dbReference>
<keyword evidence="2" id="KW-0812">Transmembrane</keyword>
<reference evidence="5" key="4">
    <citation type="journal article" date="2008" name="Nucleic Acids Res.">
        <title>The rice annotation project database (RAP-DB): 2008 update.</title>
        <authorList>
            <consortium name="The rice annotation project (RAP)"/>
        </authorList>
    </citation>
    <scope>GENOME REANNOTATION</scope>
    <source>
        <strain evidence="5">cv. Nipponbare</strain>
    </source>
</reference>
<proteinExistence type="predicted"/>
<feature type="compositionally biased region" description="Polar residues" evidence="1">
    <location>
        <begin position="14"/>
        <end position="24"/>
    </location>
</feature>
<reference evidence="5" key="3">
    <citation type="journal article" date="2005" name="Nature">
        <title>The map-based sequence of the rice genome.</title>
        <authorList>
            <consortium name="International rice genome sequencing project (IRGSP)"/>
            <person name="Matsumoto T."/>
            <person name="Wu J."/>
            <person name="Kanamori H."/>
            <person name="Katayose Y."/>
            <person name="Fujisawa M."/>
            <person name="Namiki N."/>
            <person name="Mizuno H."/>
            <person name="Yamamoto K."/>
            <person name="Antonio B.A."/>
            <person name="Baba T."/>
            <person name="Sakata K."/>
            <person name="Nagamura Y."/>
            <person name="Aoki H."/>
            <person name="Arikawa K."/>
            <person name="Arita K."/>
            <person name="Bito T."/>
            <person name="Chiden Y."/>
            <person name="Fujitsuka N."/>
            <person name="Fukunaka R."/>
            <person name="Hamada M."/>
            <person name="Harada C."/>
            <person name="Hayashi A."/>
            <person name="Hijishita S."/>
            <person name="Honda M."/>
            <person name="Hosokawa S."/>
            <person name="Ichikawa Y."/>
            <person name="Idonuma A."/>
            <person name="Iijima M."/>
            <person name="Ikeda M."/>
            <person name="Ikeno M."/>
            <person name="Ito K."/>
            <person name="Ito S."/>
            <person name="Ito T."/>
            <person name="Ito Y."/>
            <person name="Ito Y."/>
            <person name="Iwabuchi A."/>
            <person name="Kamiya K."/>
            <person name="Karasawa W."/>
            <person name="Kurita K."/>
            <person name="Katagiri S."/>
            <person name="Kikuta A."/>
            <person name="Kobayashi H."/>
            <person name="Kobayashi N."/>
            <person name="Machita K."/>
            <person name="Maehara T."/>
            <person name="Masukawa M."/>
            <person name="Mizubayashi T."/>
            <person name="Mukai Y."/>
            <person name="Nagasaki H."/>
            <person name="Nagata Y."/>
            <person name="Naito S."/>
            <person name="Nakashima M."/>
            <person name="Nakama Y."/>
            <person name="Nakamichi Y."/>
            <person name="Nakamura M."/>
            <person name="Meguro A."/>
            <person name="Negishi M."/>
            <person name="Ohta I."/>
            <person name="Ohta T."/>
            <person name="Okamoto M."/>
            <person name="Ono N."/>
            <person name="Saji S."/>
            <person name="Sakaguchi M."/>
            <person name="Sakai K."/>
            <person name="Shibata M."/>
            <person name="Shimokawa T."/>
            <person name="Song J."/>
            <person name="Takazaki Y."/>
            <person name="Terasawa K."/>
            <person name="Tsugane M."/>
            <person name="Tsuji K."/>
            <person name="Ueda S."/>
            <person name="Waki K."/>
            <person name="Yamagata H."/>
            <person name="Yamamoto M."/>
            <person name="Yamamoto S."/>
            <person name="Yamane H."/>
            <person name="Yoshiki S."/>
            <person name="Yoshihara R."/>
            <person name="Yukawa K."/>
            <person name="Zhong H."/>
            <person name="Yano M."/>
            <person name="Yuan Q."/>
            <person name="Ouyang S."/>
            <person name="Liu J."/>
            <person name="Jones K.M."/>
            <person name="Gansberger K."/>
            <person name="Moffat K."/>
            <person name="Hill J."/>
            <person name="Bera J."/>
            <person name="Fadrosh D."/>
            <person name="Jin S."/>
            <person name="Johri S."/>
            <person name="Kim M."/>
            <person name="Overton L."/>
            <person name="Reardon M."/>
            <person name="Tsitrin T."/>
            <person name="Vuong H."/>
            <person name="Weaver B."/>
            <person name="Ciecko A."/>
            <person name="Tallon L."/>
            <person name="Jackson J."/>
            <person name="Pai G."/>
            <person name="Aken S.V."/>
            <person name="Utterback T."/>
            <person name="Reidmuller S."/>
            <person name="Feldblyum T."/>
            <person name="Hsiao J."/>
            <person name="Zismann V."/>
            <person name="Iobst S."/>
            <person name="de Vazeille A.R."/>
            <person name="Buell C.R."/>
            <person name="Ying K."/>
            <person name="Li Y."/>
            <person name="Lu T."/>
            <person name="Huang Y."/>
            <person name="Zhao Q."/>
            <person name="Feng Q."/>
            <person name="Zhang L."/>
            <person name="Zhu J."/>
            <person name="Weng Q."/>
            <person name="Mu J."/>
            <person name="Lu Y."/>
            <person name="Fan D."/>
            <person name="Liu Y."/>
            <person name="Guan J."/>
            <person name="Zhang Y."/>
            <person name="Yu S."/>
            <person name="Liu X."/>
            <person name="Zhang Y."/>
            <person name="Hong G."/>
            <person name="Han B."/>
            <person name="Choisne N."/>
            <person name="Demange N."/>
            <person name="Orjeda G."/>
            <person name="Samain S."/>
            <person name="Cattolico L."/>
            <person name="Pelletier E."/>
            <person name="Couloux A."/>
            <person name="Segurens B."/>
            <person name="Wincker P."/>
            <person name="D'Hont A."/>
            <person name="Scarpelli C."/>
            <person name="Weissenbach J."/>
            <person name="Salanoubat M."/>
            <person name="Quetier F."/>
            <person name="Yu Y."/>
            <person name="Kim H.R."/>
            <person name="Rambo T."/>
            <person name="Currie J."/>
            <person name="Collura K."/>
            <person name="Luo M."/>
            <person name="Yang T."/>
            <person name="Ammiraju J.S.S."/>
            <person name="Engler F."/>
            <person name="Soderlund C."/>
            <person name="Wing R.A."/>
            <person name="Palmer L.E."/>
            <person name="de la Bastide M."/>
            <person name="Spiegel L."/>
            <person name="Nascimento L."/>
            <person name="Zutavern T."/>
            <person name="O'Shaughnessy A."/>
            <person name="Dike S."/>
            <person name="Dedhia N."/>
            <person name="Preston R."/>
            <person name="Balija V."/>
            <person name="McCombie W.R."/>
            <person name="Chow T."/>
            <person name="Chen H."/>
            <person name="Chung M."/>
            <person name="Chen C."/>
            <person name="Shaw J."/>
            <person name="Wu H."/>
            <person name="Hsiao K."/>
            <person name="Chao Y."/>
            <person name="Chu M."/>
            <person name="Cheng C."/>
            <person name="Hour A."/>
            <person name="Lee P."/>
            <person name="Lin S."/>
            <person name="Lin Y."/>
            <person name="Liou J."/>
            <person name="Liu S."/>
            <person name="Hsing Y."/>
            <person name="Raghuvanshi S."/>
            <person name="Mohanty A."/>
            <person name="Bharti A.K."/>
            <person name="Gaur A."/>
            <person name="Gupta V."/>
            <person name="Kumar D."/>
            <person name="Ravi V."/>
            <person name="Vij S."/>
            <person name="Kapur A."/>
            <person name="Khurana P."/>
            <person name="Khurana P."/>
            <person name="Khurana J.P."/>
            <person name="Tyagi A.K."/>
            <person name="Gaikwad K."/>
            <person name="Singh A."/>
            <person name="Dalal V."/>
            <person name="Srivastava S."/>
            <person name="Dixit A."/>
            <person name="Pal A.K."/>
            <person name="Ghazi I.A."/>
            <person name="Yadav M."/>
            <person name="Pandit A."/>
            <person name="Bhargava A."/>
            <person name="Sureshbabu K."/>
            <person name="Batra K."/>
            <person name="Sharma T.R."/>
            <person name="Mohapatra T."/>
            <person name="Singh N.K."/>
            <person name="Messing J."/>
            <person name="Nelson A.B."/>
            <person name="Fuks G."/>
            <person name="Kavchok S."/>
            <person name="Keizer G."/>
            <person name="Linton E."/>
            <person name="Llaca V."/>
            <person name="Song R."/>
            <person name="Tanyolac B."/>
            <person name="Young S."/>
            <person name="Ho-Il K."/>
            <person name="Hahn J.H."/>
            <person name="Sangsakoo G."/>
            <person name="Vanavichit A."/>
            <person name="de Mattos Luiz.A.T."/>
            <person name="Zimmer P.D."/>
            <person name="Malone G."/>
            <person name="Dellagostin O."/>
            <person name="de Oliveira A.C."/>
            <person name="Bevan M."/>
            <person name="Bancroft I."/>
            <person name="Minx P."/>
            <person name="Cordum H."/>
            <person name="Wilson R."/>
            <person name="Cheng Z."/>
            <person name="Jin W."/>
            <person name="Jiang J."/>
            <person name="Leong S.A."/>
            <person name="Iwama H."/>
            <person name="Gojobori T."/>
            <person name="Itoh T."/>
            <person name="Niimura Y."/>
            <person name="Fujii Y."/>
            <person name="Habara T."/>
            <person name="Sakai H."/>
            <person name="Sato Y."/>
            <person name="Wilson G."/>
            <person name="Kumar K."/>
            <person name="McCouch S."/>
            <person name="Juretic N."/>
            <person name="Hoen D."/>
            <person name="Wright S."/>
            <person name="Bruskiewich R."/>
            <person name="Bureau T."/>
            <person name="Miyao A."/>
            <person name="Hirochika H."/>
            <person name="Nishikawa T."/>
            <person name="Kadowaki K."/>
            <person name="Sugiura M."/>
            <person name="Burr B."/>
            <person name="Sasaki T."/>
        </authorList>
    </citation>
    <scope>NUCLEOTIDE SEQUENCE [LARGE SCALE GENOMIC DNA]</scope>
    <source>
        <strain evidence="5">cv. Nipponbare</strain>
    </source>
</reference>
<gene>
    <name evidence="3" type="ORF">OJ1122_H01.34</name>
    <name evidence="4" type="ORF">P0036H07.15</name>
</gene>
<evidence type="ECO:0000313" key="3">
    <source>
        <dbReference type="EMBL" id="BAD21797.1"/>
    </source>
</evidence>
<dbReference type="AlphaFoldDB" id="Q6K6T7"/>
<accession>Q6K6T7</accession>
<name>Q6K6T7_ORYSJ</name>
<sequence>MALLEATSLEKARTSTSTEATTPSMHYPVPKRYPGLKYDYIFHVLHLLCFTVIAALMSMLSWSRNAGSTTSPVWEDTSRSGGWWLVRLGQVLWASKHKPQDAT</sequence>
<reference evidence="4" key="2">
    <citation type="submission" date="2002-03" db="EMBL/GenBank/DDBJ databases">
        <title>Oryza sativa nipponbare(GA3) genomic DNA, chromosome 2, PAC clone:P0036H07.</title>
        <authorList>
            <person name="Sasaki T."/>
            <person name="Matsumoto T."/>
            <person name="Yamamoto K."/>
        </authorList>
    </citation>
    <scope>NUCLEOTIDE SEQUENCE</scope>
</reference>
<dbReference type="EMBL" id="AP004998">
    <property type="protein sequence ID" value="BAD21959.1"/>
    <property type="molecule type" value="Genomic_DNA"/>
</dbReference>